<dbReference type="InterPro" id="IPR051916">
    <property type="entry name" value="GPI-anchor_lipid_remodeler"/>
</dbReference>
<dbReference type="EMBL" id="CP036422">
    <property type="protein sequence ID" value="QFU74347.1"/>
    <property type="molecule type" value="Genomic_DNA"/>
</dbReference>
<name>A0A5P9NF07_9GAMM</name>
<evidence type="ECO:0000259" key="1">
    <source>
        <dbReference type="Pfam" id="PF03372"/>
    </source>
</evidence>
<dbReference type="PANTHER" id="PTHR14859">
    <property type="entry name" value="CALCOFLUOR WHITE HYPERSENSITIVE PROTEIN PRECURSOR"/>
    <property type="match status" value="1"/>
</dbReference>
<dbReference type="InterPro" id="IPR005135">
    <property type="entry name" value="Endo/exonuclease/phosphatase"/>
</dbReference>
<dbReference type="RefSeq" id="WP_152660458.1">
    <property type="nucleotide sequence ID" value="NZ_CP036422.1"/>
</dbReference>
<dbReference type="Proteomes" id="UP000326287">
    <property type="component" value="Chromosome"/>
</dbReference>
<evidence type="ECO:0000313" key="2">
    <source>
        <dbReference type="EMBL" id="QFU74347.1"/>
    </source>
</evidence>
<dbReference type="AlphaFoldDB" id="A0A5P9NF07"/>
<accession>A0A5P9NF07</accession>
<dbReference type="OrthoDB" id="5293344at2"/>
<dbReference type="GO" id="GO:0016020">
    <property type="term" value="C:membrane"/>
    <property type="evidence" value="ECO:0007669"/>
    <property type="project" value="GOC"/>
</dbReference>
<dbReference type="KEGG" id="halc:EY643_01045"/>
<sequence length="319" mass="35612">MSSRRRTSAWTRGLAAVDDYNSLPAARVIPMTCFVKTVVFALLTAVLSTSALAAEYGCRDGSFPDAVHEGESLRLATLNVAHGRGDGLNQLLIGRRKIERNLDSVAMMLADVAVDVVALQELDVESLWSGNFDHAERLMTQSPQDCAVLGLHAQTWLYRFGTAILSRLQLTDPVVTTFEPTPPTTTKGLVAATLNWRRGDEVVPVRLVSVHLDFSRRSARRRQVGAIIEAAKSSSEPMIVMGDFNEQWHSEDSIVRHLVEEAGLIAFEPESKAHPTYKAKRLDWVLLSEELEFESHQVMEEVVSDHRLVVAQIRWRKEQ</sequence>
<dbReference type="SUPFAM" id="SSF56219">
    <property type="entry name" value="DNase I-like"/>
    <property type="match status" value="1"/>
</dbReference>
<dbReference type="GO" id="GO:0003824">
    <property type="term" value="F:catalytic activity"/>
    <property type="evidence" value="ECO:0007669"/>
    <property type="project" value="InterPro"/>
</dbReference>
<keyword evidence="3" id="KW-1185">Reference proteome</keyword>
<protein>
    <recommendedName>
        <fullName evidence="1">Endonuclease/exonuclease/phosphatase domain-containing protein</fullName>
    </recommendedName>
</protein>
<gene>
    <name evidence="2" type="ORF">EY643_01045</name>
</gene>
<dbReference type="Pfam" id="PF03372">
    <property type="entry name" value="Exo_endo_phos"/>
    <property type="match status" value="1"/>
</dbReference>
<reference evidence="2 3" key="1">
    <citation type="submission" date="2019-02" db="EMBL/GenBank/DDBJ databases">
        <authorList>
            <person name="Li S.-H."/>
        </authorList>
    </citation>
    <scope>NUCLEOTIDE SEQUENCE [LARGE SCALE GENOMIC DNA]</scope>
    <source>
        <strain evidence="2 3">IMCC14385</strain>
    </source>
</reference>
<dbReference type="Gene3D" id="3.60.10.10">
    <property type="entry name" value="Endonuclease/exonuclease/phosphatase"/>
    <property type="match status" value="1"/>
</dbReference>
<evidence type="ECO:0000313" key="3">
    <source>
        <dbReference type="Proteomes" id="UP000326287"/>
    </source>
</evidence>
<organism evidence="2 3">
    <name type="scientific">Halioglobus maricola</name>
    <dbReference type="NCBI Taxonomy" id="2601894"/>
    <lineage>
        <taxon>Bacteria</taxon>
        <taxon>Pseudomonadati</taxon>
        <taxon>Pseudomonadota</taxon>
        <taxon>Gammaproteobacteria</taxon>
        <taxon>Cellvibrionales</taxon>
        <taxon>Halieaceae</taxon>
        <taxon>Halioglobus</taxon>
    </lineage>
</organism>
<feature type="domain" description="Endonuclease/exonuclease/phosphatase" evidence="1">
    <location>
        <begin position="76"/>
        <end position="306"/>
    </location>
</feature>
<dbReference type="GO" id="GO:0006506">
    <property type="term" value="P:GPI anchor biosynthetic process"/>
    <property type="evidence" value="ECO:0007669"/>
    <property type="project" value="TreeGrafter"/>
</dbReference>
<dbReference type="PANTHER" id="PTHR14859:SF15">
    <property type="entry name" value="ENDONUCLEASE_EXONUCLEASE_PHOSPHATASE DOMAIN-CONTAINING PROTEIN"/>
    <property type="match status" value="1"/>
</dbReference>
<proteinExistence type="predicted"/>
<dbReference type="InterPro" id="IPR036691">
    <property type="entry name" value="Endo/exonu/phosph_ase_sf"/>
</dbReference>